<dbReference type="InterPro" id="IPR008979">
    <property type="entry name" value="Galactose-bd-like_sf"/>
</dbReference>
<dbReference type="AlphaFoldDB" id="A0A364N138"/>
<dbReference type="Pfam" id="PF00703">
    <property type="entry name" value="Glyco_hydro_2"/>
    <property type="match status" value="1"/>
</dbReference>
<protein>
    <submittedName>
        <fullName evidence="10">Glycoside hydrolase</fullName>
    </submittedName>
</protein>
<dbReference type="InterPro" id="IPR040605">
    <property type="entry name" value="Glyco_hydro2_dom5"/>
</dbReference>
<dbReference type="Proteomes" id="UP000249619">
    <property type="component" value="Unassembled WGS sequence"/>
</dbReference>
<dbReference type="InterPro" id="IPR006101">
    <property type="entry name" value="Glyco_hydro_2"/>
</dbReference>
<keyword evidence="3" id="KW-0326">Glycosidase</keyword>
<comment type="caution">
    <text evidence="10">The sequence shown here is derived from an EMBL/GenBank/DDBJ whole genome shotgun (WGS) entry which is preliminary data.</text>
</comment>
<dbReference type="SUPFAM" id="SSF49373">
    <property type="entry name" value="Invasin/intimin cell-adhesion fragments"/>
    <property type="match status" value="1"/>
</dbReference>
<dbReference type="Pfam" id="PF02837">
    <property type="entry name" value="Glyco_hydro_2_N"/>
    <property type="match status" value="1"/>
</dbReference>
<evidence type="ECO:0000256" key="1">
    <source>
        <dbReference type="ARBA" id="ARBA00007401"/>
    </source>
</evidence>
<dbReference type="GO" id="GO:0005975">
    <property type="term" value="P:carbohydrate metabolic process"/>
    <property type="evidence" value="ECO:0007669"/>
    <property type="project" value="InterPro"/>
</dbReference>
<comment type="similarity">
    <text evidence="1">Belongs to the glycosyl hydrolase 2 family.</text>
</comment>
<dbReference type="Pfam" id="PF02836">
    <property type="entry name" value="Glyco_hydro_2_C"/>
    <property type="match status" value="1"/>
</dbReference>
<feature type="chain" id="PRO_5017083860" evidence="4">
    <location>
        <begin position="25"/>
        <end position="901"/>
    </location>
</feature>
<dbReference type="EMBL" id="QGDH01000077">
    <property type="protein sequence ID" value="RAR09206.1"/>
    <property type="molecule type" value="Genomic_DNA"/>
</dbReference>
<feature type="domain" description="Glycosyl hydrolases family 2 sugar binding" evidence="7">
    <location>
        <begin position="117"/>
        <end position="240"/>
    </location>
</feature>
<dbReference type="InterPro" id="IPR036156">
    <property type="entry name" value="Beta-gal/glucu_dom_sf"/>
</dbReference>
<dbReference type="STRING" id="183478.A0A364N138"/>
<reference evidence="11" key="1">
    <citation type="submission" date="2018-05" db="EMBL/GenBank/DDBJ databases">
        <title>Draft genome sequence of Stemphylium lycopersici strain CIDEFI 213.</title>
        <authorList>
            <person name="Medina R."/>
            <person name="Franco M.E.E."/>
            <person name="Lucentini C.G."/>
            <person name="Saparrat M.C.N."/>
            <person name="Balatti P.A."/>
        </authorList>
    </citation>
    <scope>NUCLEOTIDE SEQUENCE [LARGE SCALE GENOMIC DNA]</scope>
    <source>
        <strain evidence="11">CIDEFI 213</strain>
    </source>
</reference>
<keyword evidence="11" id="KW-1185">Reference proteome</keyword>
<dbReference type="SUPFAM" id="SSF51445">
    <property type="entry name" value="(Trans)glycosidases"/>
    <property type="match status" value="1"/>
</dbReference>
<dbReference type="InterPro" id="IPR032311">
    <property type="entry name" value="DUF4982"/>
</dbReference>
<dbReference type="Pfam" id="PF16355">
    <property type="entry name" value="DUF4982"/>
    <property type="match status" value="1"/>
</dbReference>
<dbReference type="InterPro" id="IPR006103">
    <property type="entry name" value="Glyco_hydro_2_cat"/>
</dbReference>
<evidence type="ECO:0000256" key="2">
    <source>
        <dbReference type="ARBA" id="ARBA00022801"/>
    </source>
</evidence>
<dbReference type="SUPFAM" id="SSF49785">
    <property type="entry name" value="Galactose-binding domain-like"/>
    <property type="match status" value="1"/>
</dbReference>
<dbReference type="PANTHER" id="PTHR42732">
    <property type="entry name" value="BETA-GALACTOSIDASE"/>
    <property type="match status" value="1"/>
</dbReference>
<feature type="domain" description="Glycoside hydrolase family 2 catalytic" evidence="6">
    <location>
        <begin position="377"/>
        <end position="538"/>
    </location>
</feature>
<evidence type="ECO:0000313" key="11">
    <source>
        <dbReference type="Proteomes" id="UP000249619"/>
    </source>
</evidence>
<dbReference type="InterPro" id="IPR006102">
    <property type="entry name" value="Ig-like_GH2"/>
</dbReference>
<feature type="domain" description="Glycoside hydrolase family 2" evidence="9">
    <location>
        <begin position="794"/>
        <end position="897"/>
    </location>
</feature>
<sequence>MAITAVRIVCLGLLSLHNIADAYAVKTHHYKTPSSGRERISINEDWRFWRSEKNPDGITYDNRTDTPQGNVTYLRPWILPNANKFIPDTSKHYETPSSEPVVDIPYVQNSFDDSTWEDVTLPHDWAIKGPYYIGNPTPITGGMARLPSQGVGYYRRKLPMAAEDANKTIYIDIDGAMSYAIVWLNGHLVGGWPYGYNSFRLDLTPYLKPGDDNLLAVRLDNPVDSSRWYPGAGLYRNVWLTKVHPIHVAHWGTYVSTKDVSPESATVEIVVQIEGKSNYSQEVEIATDVHVYFAHAKSVGDKVAEFSSKSLTLSGGKQSVNATVDIDHPQLWGPPPGQAPNMYLAVTRILSNGSSDPVDVYETPFGIRSFAYSGEEGLSVNGEQIRIQGVNQHCHDLGALGSAWNDRAAERQLEALRELGVNAIRMAHNPPAPELLEMTDRMGFVVMDEIFDCWEQNKTNNDFHLIFPEWHEADLRSFLRRDRNHASIYSWSVGNEVGEQTCCGNRGYEIGRLLNDIVKSEDPTRPVTASMNVAKPNMTFPEAFDILSLNYQGEGIRDTPQYSWTNGTRTPPQYAPFHAAFPDKLITESESAAALSSRGTYLFPVTELNSAPVNDTNGGGNSSVYYVSAYELHSANFGSSADKVFATQDANPFVAGEFVWSGWDYLGEPTPYYYARSSYFGIIDIAGFNKDRYYLYQARWRPDVKVAHIVPAHWNWEGEREGMVTPVHVFSNAEEAELWVNGVSQGRKTLGESAYRFRWDEVVYQPGEVRVVTWKGGKEWAAETIKTTGAPTTLGLEADRSHIAADGRDLSFVTLQVLDAGGLVVRNANVTVKFELEGPAQIVATDNGFEADFNPFQELTRDTFNGLALAIVKGMRGETGEVVVKASAEGLDMGSVTIHTK</sequence>
<evidence type="ECO:0000313" key="10">
    <source>
        <dbReference type="EMBL" id="RAR09206.1"/>
    </source>
</evidence>
<dbReference type="SUPFAM" id="SSF49303">
    <property type="entry name" value="beta-Galactosidase/glucuronidase domain"/>
    <property type="match status" value="1"/>
</dbReference>
<evidence type="ECO:0000259" key="7">
    <source>
        <dbReference type="Pfam" id="PF02837"/>
    </source>
</evidence>
<dbReference type="Pfam" id="PF18565">
    <property type="entry name" value="Glyco_hydro2_C5"/>
    <property type="match status" value="1"/>
</dbReference>
<keyword evidence="2 10" id="KW-0378">Hydrolase</keyword>
<feature type="domain" description="Glycoside hydrolase family 2 immunoglobulin-like beta-sandwich" evidence="5">
    <location>
        <begin position="253"/>
        <end position="368"/>
    </location>
</feature>
<dbReference type="InterPro" id="IPR006104">
    <property type="entry name" value="Glyco_hydro_2_N"/>
</dbReference>
<dbReference type="InterPro" id="IPR017853">
    <property type="entry name" value="GH"/>
</dbReference>
<dbReference type="NCBIfam" id="NF041463">
    <property type="entry name" value="GalB"/>
    <property type="match status" value="1"/>
</dbReference>
<evidence type="ECO:0000259" key="8">
    <source>
        <dbReference type="Pfam" id="PF16355"/>
    </source>
</evidence>
<feature type="domain" description="DUF4982" evidence="8">
    <location>
        <begin position="722"/>
        <end position="781"/>
    </location>
</feature>
<dbReference type="Gene3D" id="3.20.20.80">
    <property type="entry name" value="Glycosidases"/>
    <property type="match status" value="1"/>
</dbReference>
<evidence type="ECO:0000259" key="5">
    <source>
        <dbReference type="Pfam" id="PF00703"/>
    </source>
</evidence>
<evidence type="ECO:0000259" key="6">
    <source>
        <dbReference type="Pfam" id="PF02836"/>
    </source>
</evidence>
<dbReference type="PANTHER" id="PTHR42732:SF1">
    <property type="entry name" value="BETA-MANNOSIDASE"/>
    <property type="match status" value="1"/>
</dbReference>
<dbReference type="InterPro" id="IPR008964">
    <property type="entry name" value="Invasin/intimin_cell_adhesion"/>
</dbReference>
<proteinExistence type="inferred from homology"/>
<gene>
    <name evidence="10" type="ORF">DDE83_005577</name>
</gene>
<dbReference type="PRINTS" id="PR00132">
    <property type="entry name" value="GLHYDRLASE2"/>
</dbReference>
<dbReference type="InterPro" id="IPR048229">
    <property type="entry name" value="GalB-like"/>
</dbReference>
<dbReference type="Gene3D" id="2.60.40.10">
    <property type="entry name" value="Immunoglobulins"/>
    <property type="match status" value="3"/>
</dbReference>
<accession>A0A364N138</accession>
<evidence type="ECO:0000256" key="3">
    <source>
        <dbReference type="ARBA" id="ARBA00023295"/>
    </source>
</evidence>
<evidence type="ECO:0000256" key="4">
    <source>
        <dbReference type="SAM" id="SignalP"/>
    </source>
</evidence>
<feature type="signal peptide" evidence="4">
    <location>
        <begin position="1"/>
        <end position="24"/>
    </location>
</feature>
<keyword evidence="4" id="KW-0732">Signal</keyword>
<dbReference type="GO" id="GO:0004553">
    <property type="term" value="F:hydrolase activity, hydrolyzing O-glycosyl compounds"/>
    <property type="evidence" value="ECO:0007669"/>
    <property type="project" value="InterPro"/>
</dbReference>
<organism evidence="10 11">
    <name type="scientific">Stemphylium lycopersici</name>
    <name type="common">Tomato gray leaf spot disease fungus</name>
    <name type="synonym">Thyrospora lycopersici</name>
    <dbReference type="NCBI Taxonomy" id="183478"/>
    <lineage>
        <taxon>Eukaryota</taxon>
        <taxon>Fungi</taxon>
        <taxon>Dikarya</taxon>
        <taxon>Ascomycota</taxon>
        <taxon>Pezizomycotina</taxon>
        <taxon>Dothideomycetes</taxon>
        <taxon>Pleosporomycetidae</taxon>
        <taxon>Pleosporales</taxon>
        <taxon>Pleosporineae</taxon>
        <taxon>Pleosporaceae</taxon>
        <taxon>Stemphylium</taxon>
    </lineage>
</organism>
<dbReference type="Gene3D" id="2.60.120.260">
    <property type="entry name" value="Galactose-binding domain-like"/>
    <property type="match status" value="1"/>
</dbReference>
<dbReference type="InterPro" id="IPR051913">
    <property type="entry name" value="GH2_Domain-Containing"/>
</dbReference>
<dbReference type="InterPro" id="IPR013783">
    <property type="entry name" value="Ig-like_fold"/>
</dbReference>
<name>A0A364N138_STELY</name>
<evidence type="ECO:0000259" key="9">
    <source>
        <dbReference type="Pfam" id="PF18565"/>
    </source>
</evidence>